<evidence type="ECO:0000256" key="8">
    <source>
        <dbReference type="ARBA" id="ARBA00022884"/>
    </source>
</evidence>
<keyword evidence="6 19" id="KW-0547">Nucleotide-binding</keyword>
<evidence type="ECO:0000256" key="10">
    <source>
        <dbReference type="ARBA" id="ARBA00050570"/>
    </source>
</evidence>
<dbReference type="Pfam" id="PF02926">
    <property type="entry name" value="THUMP"/>
    <property type="match status" value="1"/>
</dbReference>
<evidence type="ECO:0000256" key="2">
    <source>
        <dbReference type="ARBA" id="ARBA00004948"/>
    </source>
</evidence>
<dbReference type="CDD" id="cd11716">
    <property type="entry name" value="THUMP_ThiI"/>
    <property type="match status" value="1"/>
</dbReference>
<dbReference type="NCBIfam" id="TIGR00342">
    <property type="entry name" value="tRNA uracil 4-sulfurtransferase ThiI"/>
    <property type="match status" value="1"/>
</dbReference>
<dbReference type="InterPro" id="IPR003720">
    <property type="entry name" value="tRNA_STrfase"/>
</dbReference>
<dbReference type="GO" id="GO:0140741">
    <property type="term" value="F:tRNA-uracil-4 sulfurtransferase activity"/>
    <property type="evidence" value="ECO:0007669"/>
    <property type="project" value="UniProtKB-EC"/>
</dbReference>
<evidence type="ECO:0000256" key="12">
    <source>
        <dbReference type="ARBA" id="ARBA00058382"/>
    </source>
</evidence>
<dbReference type="GO" id="GO:0000049">
    <property type="term" value="F:tRNA binding"/>
    <property type="evidence" value="ECO:0007669"/>
    <property type="project" value="UniProtKB-UniRule"/>
</dbReference>
<comment type="catalytic activity">
    <reaction evidence="11 19">
        <text>[ThiS sulfur-carrier protein]-C-terminal Gly-Gly-AMP + S-sulfanyl-L-cysteinyl-[cysteine desulfurase] + AH2 = [ThiS sulfur-carrier protein]-C-terminal-Gly-aminoethanethioate + L-cysteinyl-[cysteine desulfurase] + A + AMP + 2 H(+)</text>
        <dbReference type="Rhea" id="RHEA:43340"/>
        <dbReference type="Rhea" id="RHEA-COMP:12157"/>
        <dbReference type="Rhea" id="RHEA-COMP:12158"/>
        <dbReference type="Rhea" id="RHEA-COMP:12910"/>
        <dbReference type="Rhea" id="RHEA-COMP:19908"/>
        <dbReference type="ChEBI" id="CHEBI:13193"/>
        <dbReference type="ChEBI" id="CHEBI:15378"/>
        <dbReference type="ChEBI" id="CHEBI:17499"/>
        <dbReference type="ChEBI" id="CHEBI:29950"/>
        <dbReference type="ChEBI" id="CHEBI:61963"/>
        <dbReference type="ChEBI" id="CHEBI:90618"/>
        <dbReference type="ChEBI" id="CHEBI:232372"/>
        <dbReference type="ChEBI" id="CHEBI:456215"/>
    </reaction>
</comment>
<dbReference type="GO" id="GO:0005524">
    <property type="term" value="F:ATP binding"/>
    <property type="evidence" value="ECO:0007669"/>
    <property type="project" value="UniProtKB-UniRule"/>
</dbReference>
<evidence type="ECO:0000256" key="7">
    <source>
        <dbReference type="ARBA" id="ARBA00022840"/>
    </source>
</evidence>
<dbReference type="InterPro" id="IPR004114">
    <property type="entry name" value="THUMP_dom"/>
</dbReference>
<organism evidence="21 22">
    <name type="scientific">Candidatus Avimonoglobus intestinipullorum</name>
    <dbReference type="NCBI Taxonomy" id="2840699"/>
    <lineage>
        <taxon>Bacteria</taxon>
        <taxon>Bacillati</taxon>
        <taxon>Bacillota</taxon>
        <taxon>Clostridia</taxon>
        <taxon>Eubacteriales</taxon>
        <taxon>Candidatus Avimonoglobus</taxon>
    </lineage>
</organism>
<dbReference type="PANTHER" id="PTHR43209">
    <property type="entry name" value="TRNA SULFURTRANSFERASE"/>
    <property type="match status" value="1"/>
</dbReference>
<dbReference type="SUPFAM" id="SSF52402">
    <property type="entry name" value="Adenine nucleotide alpha hydrolases-like"/>
    <property type="match status" value="1"/>
</dbReference>
<evidence type="ECO:0000256" key="11">
    <source>
        <dbReference type="ARBA" id="ARBA00052330"/>
    </source>
</evidence>
<evidence type="ECO:0000256" key="9">
    <source>
        <dbReference type="ARBA" id="ARBA00022977"/>
    </source>
</evidence>
<evidence type="ECO:0000313" key="22">
    <source>
        <dbReference type="Proteomes" id="UP000824111"/>
    </source>
</evidence>
<dbReference type="GO" id="GO:0009228">
    <property type="term" value="P:thiamine biosynthetic process"/>
    <property type="evidence" value="ECO:0007669"/>
    <property type="project" value="UniProtKB-KW"/>
</dbReference>
<dbReference type="SMART" id="SM00981">
    <property type="entry name" value="THUMP"/>
    <property type="match status" value="1"/>
</dbReference>
<feature type="binding site" evidence="19">
    <location>
        <begin position="185"/>
        <end position="186"/>
    </location>
    <ligand>
        <name>ATP</name>
        <dbReference type="ChEBI" id="CHEBI:30616"/>
    </ligand>
</feature>
<feature type="binding site" evidence="19">
    <location>
        <position position="298"/>
    </location>
    <ligand>
        <name>ATP</name>
        <dbReference type="ChEBI" id="CHEBI:30616"/>
    </ligand>
</feature>
<comment type="caution">
    <text evidence="21">The sequence shown here is derived from an EMBL/GenBank/DDBJ whole genome shotgun (WGS) entry which is preliminary data.</text>
</comment>
<dbReference type="Gene3D" id="3.30.2130.30">
    <property type="match status" value="1"/>
</dbReference>
<dbReference type="InterPro" id="IPR020536">
    <property type="entry name" value="ThiI_AANH"/>
</dbReference>
<dbReference type="HAMAP" id="MF_00021">
    <property type="entry name" value="ThiI"/>
    <property type="match status" value="1"/>
</dbReference>
<feature type="binding site" evidence="19">
    <location>
        <begin position="210"/>
        <end position="211"/>
    </location>
    <ligand>
        <name>ATP</name>
        <dbReference type="ChEBI" id="CHEBI:30616"/>
    </ligand>
</feature>
<dbReference type="GO" id="GO:0004810">
    <property type="term" value="F:CCA tRNA nucleotidyltransferase activity"/>
    <property type="evidence" value="ECO:0007669"/>
    <property type="project" value="InterPro"/>
</dbReference>
<evidence type="ECO:0000256" key="19">
    <source>
        <dbReference type="HAMAP-Rule" id="MF_00021"/>
    </source>
</evidence>
<comment type="similarity">
    <text evidence="13 19">Belongs to the ThiI family.</text>
</comment>
<dbReference type="GO" id="GO:0002937">
    <property type="term" value="P:tRNA 4-thiouridine biosynthesis"/>
    <property type="evidence" value="ECO:0007669"/>
    <property type="project" value="TreeGrafter"/>
</dbReference>
<dbReference type="Proteomes" id="UP000824111">
    <property type="component" value="Unassembled WGS sequence"/>
</dbReference>
<evidence type="ECO:0000256" key="17">
    <source>
        <dbReference type="ARBA" id="ARBA00077849"/>
    </source>
</evidence>
<dbReference type="InterPro" id="IPR014729">
    <property type="entry name" value="Rossmann-like_a/b/a_fold"/>
</dbReference>
<dbReference type="InterPro" id="IPR049961">
    <property type="entry name" value="ThiI_N"/>
</dbReference>
<dbReference type="EC" id="2.8.1.4" evidence="14 19"/>
<protein>
    <recommendedName>
        <fullName evidence="15 19">Probable tRNA sulfurtransferase</fullName>
        <ecNumber evidence="14 19">2.8.1.4</ecNumber>
    </recommendedName>
    <alternativeName>
        <fullName evidence="16 19">Sulfur carrier protein ThiS sulfurtransferase</fullName>
    </alternativeName>
    <alternativeName>
        <fullName evidence="17 19">Thiamine biosynthesis protein ThiI</fullName>
    </alternativeName>
    <alternativeName>
        <fullName evidence="18 19">tRNA 4-thiouridine synthase</fullName>
    </alternativeName>
</protein>
<dbReference type="PANTHER" id="PTHR43209:SF1">
    <property type="entry name" value="TRNA SULFURTRANSFERASE"/>
    <property type="match status" value="1"/>
</dbReference>
<feature type="binding site" evidence="19">
    <location>
        <position position="289"/>
    </location>
    <ligand>
        <name>ATP</name>
        <dbReference type="ChEBI" id="CHEBI:30616"/>
    </ligand>
</feature>
<dbReference type="InterPro" id="IPR054173">
    <property type="entry name" value="ThiI_fer"/>
</dbReference>
<comment type="subcellular location">
    <subcellularLocation>
        <location evidence="1 19">Cytoplasm</location>
    </subcellularLocation>
</comment>
<reference evidence="21" key="2">
    <citation type="journal article" date="2021" name="PeerJ">
        <title>Extensive microbial diversity within the chicken gut microbiome revealed by metagenomics and culture.</title>
        <authorList>
            <person name="Gilroy R."/>
            <person name="Ravi A."/>
            <person name="Getino M."/>
            <person name="Pursley I."/>
            <person name="Horton D.L."/>
            <person name="Alikhan N.F."/>
            <person name="Baker D."/>
            <person name="Gharbi K."/>
            <person name="Hall N."/>
            <person name="Watson M."/>
            <person name="Adriaenssens E.M."/>
            <person name="Foster-Nyarko E."/>
            <person name="Jarju S."/>
            <person name="Secka A."/>
            <person name="Antonio M."/>
            <person name="Oren A."/>
            <person name="Chaudhuri R.R."/>
            <person name="La Ragione R."/>
            <person name="Hildebrand F."/>
            <person name="Pallen M.J."/>
        </authorList>
    </citation>
    <scope>NUCLEOTIDE SEQUENCE</scope>
    <source>
        <strain evidence="21">ChiSjej4B22-9803</strain>
    </source>
</reference>
<keyword evidence="9 19" id="KW-0784">Thiamine biosynthesis</keyword>
<keyword evidence="5 19" id="KW-0808">Transferase</keyword>
<dbReference type="GO" id="GO:0005829">
    <property type="term" value="C:cytosol"/>
    <property type="evidence" value="ECO:0007669"/>
    <property type="project" value="TreeGrafter"/>
</dbReference>
<evidence type="ECO:0000256" key="3">
    <source>
        <dbReference type="ARBA" id="ARBA00022490"/>
    </source>
</evidence>
<evidence type="ECO:0000256" key="5">
    <source>
        <dbReference type="ARBA" id="ARBA00022679"/>
    </source>
</evidence>
<feature type="binding site" evidence="19">
    <location>
        <position position="267"/>
    </location>
    <ligand>
        <name>ATP</name>
        <dbReference type="ChEBI" id="CHEBI:30616"/>
    </ligand>
</feature>
<keyword evidence="3 19" id="KW-0963">Cytoplasm</keyword>
<comment type="pathway">
    <text evidence="2 19">Cofactor biosynthesis; thiamine diphosphate biosynthesis.</text>
</comment>
<reference evidence="21" key="1">
    <citation type="submission" date="2020-10" db="EMBL/GenBank/DDBJ databases">
        <authorList>
            <person name="Gilroy R."/>
        </authorList>
    </citation>
    <scope>NUCLEOTIDE SEQUENCE</scope>
    <source>
        <strain evidence="21">ChiSjej4B22-9803</strain>
    </source>
</reference>
<dbReference type="PROSITE" id="PS51165">
    <property type="entry name" value="THUMP"/>
    <property type="match status" value="1"/>
</dbReference>
<evidence type="ECO:0000256" key="14">
    <source>
        <dbReference type="ARBA" id="ARBA00066827"/>
    </source>
</evidence>
<dbReference type="InterPro" id="IPR049962">
    <property type="entry name" value="THUMP_ThiI"/>
</dbReference>
<dbReference type="InterPro" id="IPR050102">
    <property type="entry name" value="tRNA_sulfurtransferase_ThiI"/>
</dbReference>
<dbReference type="SUPFAM" id="SSF143437">
    <property type="entry name" value="THUMP domain-like"/>
    <property type="match status" value="1"/>
</dbReference>
<evidence type="ECO:0000256" key="6">
    <source>
        <dbReference type="ARBA" id="ARBA00022741"/>
    </source>
</evidence>
<dbReference type="Gene3D" id="3.40.50.620">
    <property type="entry name" value="HUPs"/>
    <property type="match status" value="1"/>
</dbReference>
<keyword evidence="8 19" id="KW-0694">RNA-binding</keyword>
<dbReference type="EMBL" id="DVND01000150">
    <property type="protein sequence ID" value="HIU48857.1"/>
    <property type="molecule type" value="Genomic_DNA"/>
</dbReference>
<proteinExistence type="inferred from homology"/>
<comment type="function">
    <text evidence="12 19">Catalyzes the ATP-dependent transfer of a sulfur to tRNA to produce 4-thiouridine in position 8 of tRNAs, which functions as a near-UV photosensor. Also catalyzes the transfer of sulfur to the sulfur carrier protein ThiS, forming ThiS-thiocarboxylate. This is a step in the synthesis of thiazole, in the thiamine biosynthesis pathway. The sulfur is donated as persulfide by IscS.</text>
</comment>
<evidence type="ECO:0000256" key="16">
    <source>
        <dbReference type="ARBA" id="ARBA00075337"/>
    </source>
</evidence>
<evidence type="ECO:0000256" key="4">
    <source>
        <dbReference type="ARBA" id="ARBA00022555"/>
    </source>
</evidence>
<keyword evidence="7 19" id="KW-0067">ATP-binding</keyword>
<sequence>MKELILVKYGEIILKGGNRPVFERVLMKNIQNAIKNIDDADMRIAQATIYIEPHDTGKMDVIMERLSKIFGIVSITRAAMVEKDLEQIKKMAKAYCGPDLQPGKRFKVEAKRSDKSFPLTSTEIGMEVGGYLDDTCDGLIVDVHTPEVTVKVEVRDFAAYVYCVQNKIHGQGGMPIGTGSKATLLLSGGIDSPVAGHMMAKRGIEIDAVNFFSFPYTSERAKEKVTELAEILAQYTSKVNLYIVPFTEIQLEIRDHAPEEHMTLIMRRFMMRIAERLARQNKSMALITGESAGQVASQTLAALNVTNAVVEMPVLRPLVGMDKDEIIERAREIGTFETSILPYEDCCTVFTPKHPTVNPKLANIEKSERALDIEPLIQRALDGVEKMTIYPKF</sequence>
<evidence type="ECO:0000256" key="13">
    <source>
        <dbReference type="ARBA" id="ARBA00061472"/>
    </source>
</evidence>
<accession>A0A9D1LVT0</accession>
<comment type="catalytic activity">
    <reaction evidence="10 19">
        <text>[ThiI sulfur-carrier protein]-S-sulfanyl-L-cysteine + a uridine in tRNA + 2 reduced [2Fe-2S]-[ferredoxin] + ATP + H(+) = [ThiI sulfur-carrier protein]-L-cysteine + a 4-thiouridine in tRNA + 2 oxidized [2Fe-2S]-[ferredoxin] + AMP + diphosphate</text>
        <dbReference type="Rhea" id="RHEA:24176"/>
        <dbReference type="Rhea" id="RHEA-COMP:10000"/>
        <dbReference type="Rhea" id="RHEA-COMP:10001"/>
        <dbReference type="Rhea" id="RHEA-COMP:13337"/>
        <dbReference type="Rhea" id="RHEA-COMP:13338"/>
        <dbReference type="Rhea" id="RHEA-COMP:13339"/>
        <dbReference type="Rhea" id="RHEA-COMP:13340"/>
        <dbReference type="ChEBI" id="CHEBI:15378"/>
        <dbReference type="ChEBI" id="CHEBI:29950"/>
        <dbReference type="ChEBI" id="CHEBI:30616"/>
        <dbReference type="ChEBI" id="CHEBI:33019"/>
        <dbReference type="ChEBI" id="CHEBI:33737"/>
        <dbReference type="ChEBI" id="CHEBI:33738"/>
        <dbReference type="ChEBI" id="CHEBI:61963"/>
        <dbReference type="ChEBI" id="CHEBI:65315"/>
        <dbReference type="ChEBI" id="CHEBI:136798"/>
        <dbReference type="ChEBI" id="CHEBI:456215"/>
        <dbReference type="EC" id="2.8.1.4"/>
    </reaction>
</comment>
<evidence type="ECO:0000259" key="20">
    <source>
        <dbReference type="PROSITE" id="PS51165"/>
    </source>
</evidence>
<evidence type="ECO:0000256" key="18">
    <source>
        <dbReference type="ARBA" id="ARBA00080570"/>
    </source>
</evidence>
<dbReference type="Pfam" id="PF02568">
    <property type="entry name" value="ThiI"/>
    <property type="match status" value="1"/>
</dbReference>
<dbReference type="Pfam" id="PF22025">
    <property type="entry name" value="ThiI_fer"/>
    <property type="match status" value="1"/>
</dbReference>
<evidence type="ECO:0000256" key="1">
    <source>
        <dbReference type="ARBA" id="ARBA00004496"/>
    </source>
</evidence>
<dbReference type="GO" id="GO:0052837">
    <property type="term" value="P:thiazole biosynthetic process"/>
    <property type="evidence" value="ECO:0007669"/>
    <property type="project" value="TreeGrafter"/>
</dbReference>
<evidence type="ECO:0000256" key="15">
    <source>
        <dbReference type="ARBA" id="ARBA00071867"/>
    </source>
</evidence>
<gene>
    <name evidence="19 21" type="primary">thiI</name>
    <name evidence="21" type="ORF">IAB04_05790</name>
</gene>
<feature type="domain" description="THUMP" evidence="20">
    <location>
        <begin position="60"/>
        <end position="165"/>
    </location>
</feature>
<evidence type="ECO:0000313" key="21">
    <source>
        <dbReference type="EMBL" id="HIU48857.1"/>
    </source>
</evidence>
<dbReference type="GO" id="GO:0009229">
    <property type="term" value="P:thiamine diphosphate biosynthetic process"/>
    <property type="evidence" value="ECO:0007669"/>
    <property type="project" value="UniProtKB-UniRule"/>
</dbReference>
<dbReference type="AlphaFoldDB" id="A0A9D1LVT0"/>
<keyword evidence="4 19" id="KW-0820">tRNA-binding</keyword>
<name>A0A9D1LVT0_9FIRM</name>
<dbReference type="FunFam" id="3.40.50.620:FF:000053">
    <property type="entry name" value="Probable tRNA sulfurtransferase"/>
    <property type="match status" value="1"/>
</dbReference>
<dbReference type="CDD" id="cd01712">
    <property type="entry name" value="PPase_ThiI"/>
    <property type="match status" value="1"/>
</dbReference>